<dbReference type="PANTHER" id="PTHR36838">
    <property type="entry name" value="AUXIN EFFLUX CARRIER FAMILY PROTEIN"/>
    <property type="match status" value="1"/>
</dbReference>
<keyword evidence="5 7" id="KW-1133">Transmembrane helix</keyword>
<feature type="transmembrane region" description="Helical" evidence="7">
    <location>
        <begin position="35"/>
        <end position="53"/>
    </location>
</feature>
<keyword evidence="2" id="KW-0813">Transport</keyword>
<keyword evidence="4 7" id="KW-0812">Transmembrane</keyword>
<evidence type="ECO:0000256" key="6">
    <source>
        <dbReference type="ARBA" id="ARBA00023136"/>
    </source>
</evidence>
<sequence length="306" mass="33591">MTSAVWTLLAQILLMIAFGIFITKKKILTEGMKNHLSTFLLKAVLPISILSSAGSEFSMERIGGFGMTALIAVIYYIVMLVVMKILSKRLKLPEKGEPIFVTMCTFANVGFIGLPLAAQLFGELGMLCAIAFNILYNLMLFSFGVMMLSGEKTFSPKVIFGNSAIQMSVVAMILYVLPFRFPAFIQTTLSSVGSMMVPLSMIIIGYEIAVMDLKDIVKDKYSYLISLIRLLIVPIIACVILSFLPINHTVASVSVLLMALPAGSFNVILSQQYDCNPSFAARSVTQNMLFMVVTLPIILYLMGVLL</sequence>
<gene>
    <name evidence="8" type="ORF">HGO97_005750</name>
</gene>
<feature type="transmembrane region" description="Helical" evidence="7">
    <location>
        <begin position="65"/>
        <end position="86"/>
    </location>
</feature>
<comment type="subcellular location">
    <subcellularLocation>
        <location evidence="1">Membrane</location>
        <topology evidence="1">Multi-pass membrane protein</topology>
    </subcellularLocation>
</comment>
<dbReference type="PANTHER" id="PTHR36838:SF1">
    <property type="entry name" value="SLR1864 PROTEIN"/>
    <property type="match status" value="1"/>
</dbReference>
<comment type="caution">
    <text evidence="8">The sequence shown here is derived from an EMBL/GenBank/DDBJ whole genome shotgun (WGS) entry which is preliminary data.</text>
</comment>
<evidence type="ECO:0000256" key="2">
    <source>
        <dbReference type="ARBA" id="ARBA00022448"/>
    </source>
</evidence>
<keyword evidence="3" id="KW-1003">Cell membrane</keyword>
<feature type="transmembrane region" description="Helical" evidence="7">
    <location>
        <begin position="221"/>
        <end position="244"/>
    </location>
</feature>
<evidence type="ECO:0000256" key="1">
    <source>
        <dbReference type="ARBA" id="ARBA00004141"/>
    </source>
</evidence>
<evidence type="ECO:0000256" key="7">
    <source>
        <dbReference type="SAM" id="Phobius"/>
    </source>
</evidence>
<dbReference type="RefSeq" id="WP_216240238.1">
    <property type="nucleotide sequence ID" value="NZ_JABACJ020000003.1"/>
</dbReference>
<feature type="transmembrane region" description="Helical" evidence="7">
    <location>
        <begin position="124"/>
        <end position="146"/>
    </location>
</feature>
<dbReference type="Proteomes" id="UP000723714">
    <property type="component" value="Unassembled WGS sequence"/>
</dbReference>
<proteinExistence type="predicted"/>
<keyword evidence="9" id="KW-1185">Reference proteome</keyword>
<evidence type="ECO:0000313" key="8">
    <source>
        <dbReference type="EMBL" id="MBU3875321.1"/>
    </source>
</evidence>
<organism evidence="8 9">
    <name type="scientific">Faecalicatena faecalis</name>
    <dbReference type="NCBI Taxonomy" id="2726362"/>
    <lineage>
        <taxon>Bacteria</taxon>
        <taxon>Bacillati</taxon>
        <taxon>Bacillota</taxon>
        <taxon>Clostridia</taxon>
        <taxon>Lachnospirales</taxon>
        <taxon>Lachnospiraceae</taxon>
        <taxon>Faecalicatena</taxon>
    </lineage>
</organism>
<evidence type="ECO:0000256" key="3">
    <source>
        <dbReference type="ARBA" id="ARBA00022475"/>
    </source>
</evidence>
<dbReference type="EMBL" id="JABACJ020000003">
    <property type="protein sequence ID" value="MBU3875321.1"/>
    <property type="molecule type" value="Genomic_DNA"/>
</dbReference>
<protein>
    <submittedName>
        <fullName evidence="8">AEC family transporter</fullName>
    </submittedName>
</protein>
<feature type="transmembrane region" description="Helical" evidence="7">
    <location>
        <begin position="6"/>
        <end position="23"/>
    </location>
</feature>
<evidence type="ECO:0000313" key="9">
    <source>
        <dbReference type="Proteomes" id="UP000723714"/>
    </source>
</evidence>
<dbReference type="InterPro" id="IPR004776">
    <property type="entry name" value="Mem_transp_PIN-like"/>
</dbReference>
<feature type="transmembrane region" description="Helical" evidence="7">
    <location>
        <begin position="183"/>
        <end position="209"/>
    </location>
</feature>
<feature type="transmembrane region" description="Helical" evidence="7">
    <location>
        <begin position="250"/>
        <end position="269"/>
    </location>
</feature>
<feature type="transmembrane region" description="Helical" evidence="7">
    <location>
        <begin position="158"/>
        <end position="177"/>
    </location>
</feature>
<feature type="transmembrane region" description="Helical" evidence="7">
    <location>
        <begin position="98"/>
        <end position="118"/>
    </location>
</feature>
<keyword evidence="6 7" id="KW-0472">Membrane</keyword>
<evidence type="ECO:0000256" key="4">
    <source>
        <dbReference type="ARBA" id="ARBA00022692"/>
    </source>
</evidence>
<evidence type="ECO:0000256" key="5">
    <source>
        <dbReference type="ARBA" id="ARBA00022989"/>
    </source>
</evidence>
<name>A0ABS6D2A9_9FIRM</name>
<dbReference type="Pfam" id="PF03547">
    <property type="entry name" value="Mem_trans"/>
    <property type="match status" value="2"/>
</dbReference>
<reference evidence="8 9" key="1">
    <citation type="submission" date="2021-06" db="EMBL/GenBank/DDBJ databases">
        <title>Faecalicatena sp. nov. isolated from porcine feces.</title>
        <authorList>
            <person name="Oh B.S."/>
            <person name="Lee J.H."/>
        </authorList>
    </citation>
    <scope>NUCLEOTIDE SEQUENCE [LARGE SCALE GENOMIC DNA]</scope>
    <source>
        <strain evidence="8 9">AGMB00832</strain>
    </source>
</reference>
<feature type="transmembrane region" description="Helical" evidence="7">
    <location>
        <begin position="289"/>
        <end position="305"/>
    </location>
</feature>
<accession>A0ABS6D2A9</accession>